<dbReference type="Gene3D" id="2.130.10.130">
    <property type="entry name" value="Integrin alpha, N-terminal"/>
    <property type="match status" value="1"/>
</dbReference>
<proteinExistence type="predicted"/>
<dbReference type="GO" id="GO:0005737">
    <property type="term" value="C:cytoplasm"/>
    <property type="evidence" value="ECO:0007669"/>
    <property type="project" value="InterPro"/>
</dbReference>
<dbReference type="EMBL" id="CP071518">
    <property type="protein sequence ID" value="QSX77498.1"/>
    <property type="molecule type" value="Genomic_DNA"/>
</dbReference>
<keyword evidence="3" id="KW-0843">Virulence</keyword>
<dbReference type="InterPro" id="IPR028994">
    <property type="entry name" value="Integrin_alpha_N"/>
</dbReference>
<organism evidence="4 5">
    <name type="scientific">Agrilutibacter solisilvae</name>
    <dbReference type="NCBI Taxonomy" id="2763317"/>
    <lineage>
        <taxon>Bacteria</taxon>
        <taxon>Pseudomonadati</taxon>
        <taxon>Pseudomonadota</taxon>
        <taxon>Gammaproteobacteria</taxon>
        <taxon>Lysobacterales</taxon>
        <taxon>Lysobacteraceae</taxon>
        <taxon>Agrilutibacter</taxon>
    </lineage>
</organism>
<dbReference type="KEGG" id="lsf:I8J32_012125"/>
<evidence type="ECO:0008006" key="6">
    <source>
        <dbReference type="Google" id="ProtNLM"/>
    </source>
</evidence>
<dbReference type="Proteomes" id="UP000639274">
    <property type="component" value="Chromosome"/>
</dbReference>
<dbReference type="GO" id="GO:0005576">
    <property type="term" value="C:extracellular region"/>
    <property type="evidence" value="ECO:0007669"/>
    <property type="project" value="UniProtKB-SubCell"/>
</dbReference>
<evidence type="ECO:0000313" key="5">
    <source>
        <dbReference type="Proteomes" id="UP000639274"/>
    </source>
</evidence>
<accession>A0A975ARR0</accession>
<evidence type="ECO:0000256" key="3">
    <source>
        <dbReference type="ARBA" id="ARBA00023026"/>
    </source>
</evidence>
<name>A0A975ARR0_9GAMM</name>
<reference evidence="4 5" key="1">
    <citation type="submission" date="2021-03" db="EMBL/GenBank/DDBJ databases">
        <title>Lysobacter sp. nov. isolated from soil of gangwondo yeongwol, south Korea.</title>
        <authorList>
            <person name="Kim K.R."/>
            <person name="Kim K.H."/>
            <person name="Jeon C.O."/>
        </authorList>
    </citation>
    <scope>NUCLEOTIDE SEQUENCE [LARGE SCALE GENOMIC DNA]</scope>
    <source>
        <strain evidence="4 5">R19</strain>
    </source>
</reference>
<gene>
    <name evidence="4" type="ORF">I8J32_012125</name>
</gene>
<evidence type="ECO:0000256" key="1">
    <source>
        <dbReference type="ARBA" id="ARBA00004613"/>
    </source>
</evidence>
<comment type="subcellular location">
    <subcellularLocation>
        <location evidence="1">Secreted</location>
    </subcellularLocation>
</comment>
<dbReference type="SUPFAM" id="SSF69318">
    <property type="entry name" value="Integrin alpha N-terminal domain"/>
    <property type="match status" value="1"/>
</dbReference>
<evidence type="ECO:0000313" key="4">
    <source>
        <dbReference type="EMBL" id="QSX77498.1"/>
    </source>
</evidence>
<sequence>MESVLDGVQSWFSDAVAALLPESGAVGPFEPLKPSYKRPTKRPFPSFPSGDPVPGVEVGYLSGSAGVGGSGQATYSIPLEVPAGVRSMQPELSLSYSSGGADGPLGIGWSLQGASSIERCNKTLRTEGIVDGVTFSDDDALCLNGEKLVLVGKQANGDPEYRTESSPFDKIVHKLASNSFVLWSKDGRIATYSPLSAPRSKIVDPHTADRLAPWRVTVEPDAQVVAAWPLARLEDQFGNAVKYTYDPPVVTTIEGVGVGQEVRLKEISYSFEKSAVGNRQIKFWYDDRPEGSSNRFAFQNGVRSDLSKVLKRVEMWAPPQPGLGPVKQWQYELDFKTSQRSARPELVSVRKCDNLGNCGWKKEFTWQGQKDSLHLNATSSVIATAWGSLENALPVVWEQNPIVLDADGDGRSDIIFYDTNDLNSDKPAWKIALSSDWAFHTLRTGEHLLDIEDGANIASGRYRVADVNNDGRDDLIAGLDIKAGYDGAGNAGRFEYHCLTWNSVVSALVECMAPEKKDASNSDQTPRFLGEERYRWPLWNFADVDGDGRIDLVENNHVRKNIGITSNGDVAFNPTLHPMDLLDMDDAPNNQIAWPWKVYNRGAMAFDSNGDGRGELTLISPDGIEVDTLGSSDYSLSAGEPEARSFGLAADGTPIIQTIAGLGVSSIPYARRSIINSSNVDVSDARMGHSVMADVNGDGLKDRVIIWHEMKGDKLYVSGESPRSHAGNLGTHIQFNTGRGFTHAFRTKLQIRPIEDTLAHFADGTGAGDVGQMSTRWPAAVDVVDLNGDGRDDLLIKTGISWKWNPQADELGLLETPGNAIDPTVTDGKTFRLVRAYISTGADFKLIEGVFDPGMVEGGYSYGEGVAGGLSGYTATKPVELDGDPTPEYIKRGSNGWDLMKVELDSGLPEVIVEVRDEGSTVVKDKFAYHDQSFSRTGGGCNYPIACPARLTTIVDQHHTYVGHDKNGLPMYRRFKYEFMRPRVDLRGRGMLGFDRTRMVDLDTAAETVSEFELNTMQIGEFFPYAGIATKVTTNVPVLEAPADGAPNLASYVGSSVKVRQTLVNQLPDVKLLNPDSGNNPKSYFTYVKVATSSTHEMSMQLQVTGNIPSLSNPGASALLGYAENTYAYDEWGNQTSAVVDVMNGEVRKTTTTYINDPTKWLLGLPDVATSESLGKKRIVDYGYTDKGHLQTIQIQPNDPDLTVRSTTTRIADTRGLVYQVAIEAPSVPVRVTNLYYDDDFVFLAQTKNPLGHTDTVLQHPAFGVPVVTQDLLGVVSTIQYDSFGRLKSTNGPTDMDVQDVTYAPWVDAGGQIQGLKVRTQTTDGGDSSMYSDELGRDAMSTKKGFDGSDLYASQSYNLLGQVVEIAHPEEGAISGYKDRMTYDTLGRP</sequence>
<dbReference type="InterPro" id="IPR003284">
    <property type="entry name" value="Sal_SpvB"/>
</dbReference>
<dbReference type="Pfam" id="PF03534">
    <property type="entry name" value="SpvB"/>
    <property type="match status" value="1"/>
</dbReference>
<evidence type="ECO:0000256" key="2">
    <source>
        <dbReference type="ARBA" id="ARBA00022525"/>
    </source>
</evidence>
<keyword evidence="2" id="KW-0964">Secreted</keyword>
<dbReference type="RefSeq" id="WP_207526577.1">
    <property type="nucleotide sequence ID" value="NZ_CP071518.1"/>
</dbReference>
<keyword evidence="5" id="KW-1185">Reference proteome</keyword>
<protein>
    <recommendedName>
        <fullName evidence="6">Insecticide toxin TcdB middle/N-terminal domain-containing protein</fullName>
    </recommendedName>
</protein>